<feature type="binding site" evidence="5">
    <location>
        <begin position="134"/>
        <end position="141"/>
    </location>
    <ligand>
        <name>ATP</name>
        <dbReference type="ChEBI" id="CHEBI:30616"/>
    </ligand>
</feature>
<dbReference type="Proteomes" id="UP000317371">
    <property type="component" value="Unassembled WGS sequence"/>
</dbReference>
<evidence type="ECO:0000256" key="6">
    <source>
        <dbReference type="SAM" id="MobiDB-lite"/>
    </source>
</evidence>
<dbReference type="InParanoid" id="A0A540VNV7"/>
<dbReference type="PANTHER" id="PTHR22683:SF41">
    <property type="entry name" value="DNA TRANSLOCASE FTSK"/>
    <property type="match status" value="1"/>
</dbReference>
<dbReference type="InterPro" id="IPR002543">
    <property type="entry name" value="FtsK_dom"/>
</dbReference>
<gene>
    <name evidence="8" type="ORF">FKZ61_00275</name>
</gene>
<evidence type="ECO:0000256" key="4">
    <source>
        <dbReference type="ARBA" id="ARBA00023125"/>
    </source>
</evidence>
<dbReference type="AlphaFoldDB" id="A0A540VNV7"/>
<dbReference type="PROSITE" id="PS50901">
    <property type="entry name" value="FTSK"/>
    <property type="match status" value="1"/>
</dbReference>
<evidence type="ECO:0000313" key="8">
    <source>
        <dbReference type="EMBL" id="TQE97853.1"/>
    </source>
</evidence>
<evidence type="ECO:0000256" key="3">
    <source>
        <dbReference type="ARBA" id="ARBA00022840"/>
    </source>
</evidence>
<comment type="similarity">
    <text evidence="1">Belongs to the FtsK/SpoIIIE/SftA family.</text>
</comment>
<reference evidence="8 9" key="1">
    <citation type="submission" date="2019-06" db="EMBL/GenBank/DDBJ databases">
        <title>Genome sequence of Litorilinea aerophila BAA-2444.</title>
        <authorList>
            <person name="Maclea K.S."/>
            <person name="Maurais E.G."/>
            <person name="Iannazzi L.C."/>
        </authorList>
    </citation>
    <scope>NUCLEOTIDE SEQUENCE [LARGE SCALE GENOMIC DNA]</scope>
    <source>
        <strain evidence="8 9">ATCC BAA-2444</strain>
    </source>
</reference>
<dbReference type="GO" id="GO:0005524">
    <property type="term" value="F:ATP binding"/>
    <property type="evidence" value="ECO:0007669"/>
    <property type="project" value="UniProtKB-UniRule"/>
</dbReference>
<feature type="region of interest" description="Disordered" evidence="6">
    <location>
        <begin position="338"/>
        <end position="376"/>
    </location>
</feature>
<dbReference type="EMBL" id="VIGC01000001">
    <property type="protein sequence ID" value="TQE97853.1"/>
    <property type="molecule type" value="Genomic_DNA"/>
</dbReference>
<evidence type="ECO:0000256" key="5">
    <source>
        <dbReference type="PROSITE-ProRule" id="PRU00289"/>
    </source>
</evidence>
<dbReference type="Gene3D" id="3.40.50.300">
    <property type="entry name" value="P-loop containing nucleotide triphosphate hydrolases"/>
    <property type="match status" value="2"/>
</dbReference>
<evidence type="ECO:0000259" key="7">
    <source>
        <dbReference type="PROSITE" id="PS50901"/>
    </source>
</evidence>
<proteinExistence type="inferred from homology"/>
<protein>
    <submittedName>
        <fullName evidence="8">DNA translocase FtsK</fullName>
    </submittedName>
</protein>
<evidence type="ECO:0000313" key="9">
    <source>
        <dbReference type="Proteomes" id="UP000317371"/>
    </source>
</evidence>
<dbReference type="RefSeq" id="WP_141608063.1">
    <property type="nucleotide sequence ID" value="NZ_VIGC02000001.1"/>
</dbReference>
<evidence type="ECO:0000256" key="2">
    <source>
        <dbReference type="ARBA" id="ARBA00022741"/>
    </source>
</evidence>
<dbReference type="InterPro" id="IPR027417">
    <property type="entry name" value="P-loop_NTPase"/>
</dbReference>
<keyword evidence="4" id="KW-0238">DNA-binding</keyword>
<dbReference type="PANTHER" id="PTHR22683">
    <property type="entry name" value="SPORULATION PROTEIN RELATED"/>
    <property type="match status" value="1"/>
</dbReference>
<dbReference type="CDD" id="cd01127">
    <property type="entry name" value="TrwB_TraG_TraD_VirD4"/>
    <property type="match status" value="1"/>
</dbReference>
<dbReference type="Pfam" id="PF01580">
    <property type="entry name" value="FtsK_SpoIIIE"/>
    <property type="match status" value="2"/>
</dbReference>
<accession>A0A540VNV7</accession>
<dbReference type="GO" id="GO:0003677">
    <property type="term" value="F:DNA binding"/>
    <property type="evidence" value="ECO:0007669"/>
    <property type="project" value="UniProtKB-KW"/>
</dbReference>
<dbReference type="InterPro" id="IPR050206">
    <property type="entry name" value="FtsK/SpoIIIE/SftA"/>
</dbReference>
<organism evidence="8 9">
    <name type="scientific">Litorilinea aerophila</name>
    <dbReference type="NCBI Taxonomy" id="1204385"/>
    <lineage>
        <taxon>Bacteria</taxon>
        <taxon>Bacillati</taxon>
        <taxon>Chloroflexota</taxon>
        <taxon>Caldilineae</taxon>
        <taxon>Caldilineales</taxon>
        <taxon>Caldilineaceae</taxon>
        <taxon>Litorilinea</taxon>
    </lineage>
</organism>
<dbReference type="Gene3D" id="3.30.980.40">
    <property type="match status" value="1"/>
</dbReference>
<keyword evidence="9" id="KW-1185">Reference proteome</keyword>
<comment type="caution">
    <text evidence="8">The sequence shown here is derived from an EMBL/GenBank/DDBJ whole genome shotgun (WGS) entry which is preliminary data.</text>
</comment>
<sequence length="376" mass="40438">MAYRKRTLDMQADRIEAVLARHKVAARVQGGAVTPRYVQFELVTGLGTKVSKVASLAEEIALALGKREARVYRRDGCIRVEVPRQGADPIRLLKLCSRLATVPPGTAVLGVDEAGVPLLLRLPAPDVAHVLIAGTTGSGKTALARSLLTSLAMYNRQAEVQLVLIDPKGRGFGPLQRLPHVLGGMAATSEEALARLRWLVEEMERRDRLGQRRPLLVVAIDELADLIQTAGRSAEAMITRISQRGREAGIHLVACTQKPTASLIGSAVKANFPVRLVGAVASRDEARYATGLSDSGAEKLEGKGDFLLVAKAETVRFQAAWLGPQDLETVLQALAAGPRPGSRWRTAGEACQEPPAPEGLIRRLVKRLPGPKQDGR</sequence>
<evidence type="ECO:0000256" key="1">
    <source>
        <dbReference type="ARBA" id="ARBA00006474"/>
    </source>
</evidence>
<dbReference type="Pfam" id="PF17854">
    <property type="entry name" value="FtsK_alpha"/>
    <property type="match status" value="1"/>
</dbReference>
<keyword evidence="3 5" id="KW-0067">ATP-binding</keyword>
<feature type="domain" description="FtsK" evidence="7">
    <location>
        <begin position="115"/>
        <end position="287"/>
    </location>
</feature>
<dbReference type="InterPro" id="IPR041027">
    <property type="entry name" value="FtsK_alpha"/>
</dbReference>
<dbReference type="SUPFAM" id="SSF52540">
    <property type="entry name" value="P-loop containing nucleoside triphosphate hydrolases"/>
    <property type="match status" value="1"/>
</dbReference>
<name>A0A540VNV7_9CHLR</name>
<keyword evidence="2 5" id="KW-0547">Nucleotide-binding</keyword>
<dbReference type="OrthoDB" id="151364at2"/>